<name>A0AAU9QAC8_9VIBR</name>
<evidence type="ECO:0000313" key="1">
    <source>
        <dbReference type="EMBL" id="CAH1537814.1"/>
    </source>
</evidence>
<proteinExistence type="predicted"/>
<dbReference type="EMBL" id="CAKMTQ010000045">
    <property type="protein sequence ID" value="CAH1537814.1"/>
    <property type="molecule type" value="Genomic_DNA"/>
</dbReference>
<reference evidence="1" key="1">
    <citation type="submission" date="2022-01" db="EMBL/GenBank/DDBJ databases">
        <authorList>
            <person name="Lagorce A."/>
        </authorList>
    </citation>
    <scope>NUCLEOTIDE SEQUENCE</scope>
    <source>
        <strain evidence="1">Th15_F1_D04</strain>
    </source>
</reference>
<sequence length="47" mass="5259">MGVLWHRIEPLYTVTTKGYMGKPMHGQQSRFSGGVYAESARLGSYPI</sequence>
<accession>A0AAU9QAC8</accession>
<dbReference type="AlphaFoldDB" id="A0AAU9QAC8"/>
<dbReference type="Proteomes" id="UP001295420">
    <property type="component" value="Unassembled WGS sequence"/>
</dbReference>
<comment type="caution">
    <text evidence="1">The sequence shown here is derived from an EMBL/GenBank/DDBJ whole genome shotgun (WGS) entry which is preliminary data.</text>
</comment>
<evidence type="ECO:0000313" key="2">
    <source>
        <dbReference type="Proteomes" id="UP001295420"/>
    </source>
</evidence>
<organism evidence="1 2">
    <name type="scientific">Vibrio owensii</name>
    <dbReference type="NCBI Taxonomy" id="696485"/>
    <lineage>
        <taxon>Bacteria</taxon>
        <taxon>Pseudomonadati</taxon>
        <taxon>Pseudomonadota</taxon>
        <taxon>Gammaproteobacteria</taxon>
        <taxon>Vibrionales</taxon>
        <taxon>Vibrionaceae</taxon>
        <taxon>Vibrio</taxon>
    </lineage>
</organism>
<gene>
    <name evidence="1" type="ORF">THF1D04_50121</name>
</gene>
<protein>
    <submittedName>
        <fullName evidence="1">Uncharacterized protein</fullName>
    </submittedName>
</protein>